<dbReference type="EMBL" id="BNCO01000003">
    <property type="protein sequence ID" value="GIL45619.1"/>
    <property type="molecule type" value="Genomic_DNA"/>
</dbReference>
<evidence type="ECO:0000313" key="3">
    <source>
        <dbReference type="EMBL" id="GIL45619.1"/>
    </source>
</evidence>
<protein>
    <submittedName>
        <fullName evidence="3">Uncharacterized protein</fullName>
    </submittedName>
</protein>
<keyword evidence="2" id="KW-0812">Transmembrane</keyword>
<name>A0A8J4AQL3_9CHLO</name>
<reference evidence="3" key="1">
    <citation type="journal article" date="2021" name="Proc. Natl. Acad. Sci. U.S.A.">
        <title>Three genomes in the algal genus Volvox reveal the fate of a haploid sex-determining region after a transition to homothallism.</title>
        <authorList>
            <person name="Yamamoto K."/>
            <person name="Hamaji T."/>
            <person name="Kawai-Toyooka H."/>
            <person name="Matsuzaki R."/>
            <person name="Takahashi F."/>
            <person name="Nishimura Y."/>
            <person name="Kawachi M."/>
            <person name="Noguchi H."/>
            <person name="Minakuchi Y."/>
            <person name="Umen J.G."/>
            <person name="Toyoda A."/>
            <person name="Nozaki H."/>
        </authorList>
    </citation>
    <scope>NUCLEOTIDE SEQUENCE</scope>
    <source>
        <strain evidence="3">NIES-3780</strain>
    </source>
</reference>
<keyword evidence="2" id="KW-0472">Membrane</keyword>
<keyword evidence="2" id="KW-1133">Transmembrane helix</keyword>
<evidence type="ECO:0000256" key="2">
    <source>
        <dbReference type="SAM" id="Phobius"/>
    </source>
</evidence>
<feature type="non-terminal residue" evidence="3">
    <location>
        <position position="271"/>
    </location>
</feature>
<gene>
    <name evidence="3" type="ORF">Vafri_2824</name>
</gene>
<accession>A0A8J4AQL3</accession>
<comment type="caution">
    <text evidence="3">The sequence shown here is derived from an EMBL/GenBank/DDBJ whole genome shotgun (WGS) entry which is preliminary data.</text>
</comment>
<proteinExistence type="predicted"/>
<feature type="region of interest" description="Disordered" evidence="1">
    <location>
        <begin position="60"/>
        <end position="87"/>
    </location>
</feature>
<feature type="non-terminal residue" evidence="3">
    <location>
        <position position="1"/>
    </location>
</feature>
<organism evidence="3 4">
    <name type="scientific">Volvox africanus</name>
    <dbReference type="NCBI Taxonomy" id="51714"/>
    <lineage>
        <taxon>Eukaryota</taxon>
        <taxon>Viridiplantae</taxon>
        <taxon>Chlorophyta</taxon>
        <taxon>core chlorophytes</taxon>
        <taxon>Chlorophyceae</taxon>
        <taxon>CS clade</taxon>
        <taxon>Chlamydomonadales</taxon>
        <taxon>Volvocaceae</taxon>
        <taxon>Volvox</taxon>
    </lineage>
</organism>
<feature type="compositionally biased region" description="Polar residues" evidence="1">
    <location>
        <begin position="64"/>
        <end position="84"/>
    </location>
</feature>
<dbReference type="AlphaFoldDB" id="A0A8J4AQL3"/>
<dbReference type="Proteomes" id="UP000747399">
    <property type="component" value="Unassembled WGS sequence"/>
</dbReference>
<evidence type="ECO:0000256" key="1">
    <source>
        <dbReference type="SAM" id="MobiDB-lite"/>
    </source>
</evidence>
<sequence length="271" mass="28708">PGCGFDYAVPDVAAAVAERRFKEAFGRAPTRVRQVFVIRPGPQGTAFSVKWIDALLAKPHRSRQSNTSERSAGHQTTPKVNAPTSHEPRCLGIASAATGKDVANLLSADSCNAYARSGATTAFAAADSFLNLMEDSDLPPLVPGCGPWLSYCPDLRAWTVPFPLGGAAARFLFARRQEEEVQRQQLRMVGAANLAGGGVDAGTGAVSGLEEAAEATSRAGRGPELDSRIVFPLPVPVPRLIGFTLLAPPLLLLALPLLLLALPFMLVWMVL</sequence>
<keyword evidence="4" id="KW-1185">Reference proteome</keyword>
<evidence type="ECO:0000313" key="4">
    <source>
        <dbReference type="Proteomes" id="UP000747399"/>
    </source>
</evidence>
<feature type="transmembrane region" description="Helical" evidence="2">
    <location>
        <begin position="250"/>
        <end position="270"/>
    </location>
</feature>